<dbReference type="Proteomes" id="UP000694424">
    <property type="component" value="Unplaced"/>
</dbReference>
<dbReference type="GO" id="GO:0061844">
    <property type="term" value="P:antimicrobial humoral immune response mediated by antimicrobial peptide"/>
    <property type="evidence" value="ECO:0007669"/>
    <property type="project" value="TreeGrafter"/>
</dbReference>
<dbReference type="SMART" id="SM00741">
    <property type="entry name" value="SapB"/>
    <property type="match status" value="1"/>
</dbReference>
<reference evidence="3" key="2">
    <citation type="submission" date="2025-09" db="UniProtKB">
        <authorList>
            <consortium name="Ensembl"/>
        </authorList>
    </citation>
    <scope>IDENTIFICATION</scope>
</reference>
<evidence type="ECO:0000313" key="3">
    <source>
        <dbReference type="Ensembl" id="ENSAOWP00000011374.1"/>
    </source>
</evidence>
<dbReference type="PROSITE" id="PS50015">
    <property type="entry name" value="SAP_B"/>
    <property type="match status" value="1"/>
</dbReference>
<dbReference type="PANTHER" id="PTHR15541:SF2">
    <property type="entry name" value="GRANULYSIN"/>
    <property type="match status" value="1"/>
</dbReference>
<dbReference type="PANTHER" id="PTHR15541">
    <property type="entry name" value="GRANULYSIN RELATED"/>
    <property type="match status" value="1"/>
</dbReference>
<dbReference type="GO" id="GO:0042742">
    <property type="term" value="P:defense response to bacterium"/>
    <property type="evidence" value="ECO:0007669"/>
    <property type="project" value="InterPro"/>
</dbReference>
<dbReference type="InterPro" id="IPR038847">
    <property type="entry name" value="Granulysin-like"/>
</dbReference>
<dbReference type="SUPFAM" id="SSF47862">
    <property type="entry name" value="Saposin"/>
    <property type="match status" value="1"/>
</dbReference>
<proteinExistence type="predicted"/>
<dbReference type="InterPro" id="IPR008139">
    <property type="entry name" value="SaposinB_dom"/>
</dbReference>
<keyword evidence="1" id="KW-1015">Disulfide bond</keyword>
<evidence type="ECO:0000256" key="1">
    <source>
        <dbReference type="ARBA" id="ARBA00023157"/>
    </source>
</evidence>
<evidence type="ECO:0000259" key="2">
    <source>
        <dbReference type="PROSITE" id="PS50015"/>
    </source>
</evidence>
<dbReference type="AlphaFoldDB" id="A0A8B9PGQ8"/>
<dbReference type="Ensembl" id="ENSAOWT00000012928.1">
    <property type="protein sequence ID" value="ENSAOWP00000011374.1"/>
    <property type="gene ID" value="ENSAOWG00000007806.1"/>
</dbReference>
<organism evidence="3 4">
    <name type="scientific">Apteryx owenii</name>
    <name type="common">Little spotted kiwi</name>
    <dbReference type="NCBI Taxonomy" id="8824"/>
    <lineage>
        <taxon>Eukaryota</taxon>
        <taxon>Metazoa</taxon>
        <taxon>Chordata</taxon>
        <taxon>Craniata</taxon>
        <taxon>Vertebrata</taxon>
        <taxon>Euteleostomi</taxon>
        <taxon>Archelosauria</taxon>
        <taxon>Archosauria</taxon>
        <taxon>Dinosauria</taxon>
        <taxon>Saurischia</taxon>
        <taxon>Theropoda</taxon>
        <taxon>Coelurosauria</taxon>
        <taxon>Aves</taxon>
        <taxon>Palaeognathae</taxon>
        <taxon>Apterygiformes</taxon>
        <taxon>Apterygidae</taxon>
        <taxon>Apteryx</taxon>
    </lineage>
</organism>
<protein>
    <recommendedName>
        <fullName evidence="2">Saposin B-type domain-containing protein</fullName>
    </recommendedName>
</protein>
<feature type="domain" description="Saposin B-type" evidence="2">
    <location>
        <begin position="16"/>
        <end position="92"/>
    </location>
</feature>
<accession>A0A8B9PGQ8</accession>
<dbReference type="GO" id="GO:0044194">
    <property type="term" value="C:cytolytic granule"/>
    <property type="evidence" value="ECO:0007669"/>
    <property type="project" value="TreeGrafter"/>
</dbReference>
<dbReference type="InterPro" id="IPR011001">
    <property type="entry name" value="Saposin-like"/>
</dbReference>
<keyword evidence="4" id="KW-1185">Reference proteome</keyword>
<dbReference type="GO" id="GO:0031640">
    <property type="term" value="P:killing of cells of another organism"/>
    <property type="evidence" value="ECO:0007669"/>
    <property type="project" value="TreeGrafter"/>
</dbReference>
<reference evidence="3" key="1">
    <citation type="submission" date="2025-08" db="UniProtKB">
        <authorList>
            <consortium name="Ensembl"/>
        </authorList>
    </citation>
    <scope>IDENTIFICATION</scope>
</reference>
<dbReference type="Gene3D" id="1.10.225.10">
    <property type="entry name" value="Saposin-like"/>
    <property type="match status" value="1"/>
</dbReference>
<name>A0A8B9PGQ8_APTOW</name>
<sequence>MLTVPGTQGDAGQDPGELRCAICKKVLKKLKSLVPNTHNTVGAARKVCSLLPRDISERCHNLVNRYLEPIEAGLMQDEEPASICTNLRWCQP</sequence>
<evidence type="ECO:0000313" key="4">
    <source>
        <dbReference type="Proteomes" id="UP000694424"/>
    </source>
</evidence>